<dbReference type="PANTHER" id="PTHR46872:SF10">
    <property type="entry name" value="MYB-LIKE DOMAIN-CONTAINING PROTEIN"/>
    <property type="match status" value="1"/>
</dbReference>
<evidence type="ECO:0000256" key="1">
    <source>
        <dbReference type="SAM" id="MobiDB-lite"/>
    </source>
</evidence>
<feature type="region of interest" description="Disordered" evidence="1">
    <location>
        <begin position="1"/>
        <end position="21"/>
    </location>
</feature>
<reference evidence="2 3" key="1">
    <citation type="journal article" date="2019" name="Plant Biotechnol. J.">
        <title>The red bayberry genome and genetic basis of sex determination.</title>
        <authorList>
            <person name="Jia H.M."/>
            <person name="Jia H.J."/>
            <person name="Cai Q.L."/>
            <person name="Wang Y."/>
            <person name="Zhao H.B."/>
            <person name="Yang W.F."/>
            <person name="Wang G.Y."/>
            <person name="Li Y.H."/>
            <person name="Zhan D.L."/>
            <person name="Shen Y.T."/>
            <person name="Niu Q.F."/>
            <person name="Chang L."/>
            <person name="Qiu J."/>
            <person name="Zhao L."/>
            <person name="Xie H.B."/>
            <person name="Fu W.Y."/>
            <person name="Jin J."/>
            <person name="Li X.W."/>
            <person name="Jiao Y."/>
            <person name="Zhou C.C."/>
            <person name="Tu T."/>
            <person name="Chai C.Y."/>
            <person name="Gao J.L."/>
            <person name="Fan L.J."/>
            <person name="van de Weg E."/>
            <person name="Wang J.Y."/>
            <person name="Gao Z.S."/>
        </authorList>
    </citation>
    <scope>NUCLEOTIDE SEQUENCE [LARGE SCALE GENOMIC DNA]</scope>
    <source>
        <tissue evidence="2">Leaves</tissue>
    </source>
</reference>
<organism evidence="2 3">
    <name type="scientific">Morella rubra</name>
    <name type="common">Chinese bayberry</name>
    <dbReference type="NCBI Taxonomy" id="262757"/>
    <lineage>
        <taxon>Eukaryota</taxon>
        <taxon>Viridiplantae</taxon>
        <taxon>Streptophyta</taxon>
        <taxon>Embryophyta</taxon>
        <taxon>Tracheophyta</taxon>
        <taxon>Spermatophyta</taxon>
        <taxon>Magnoliopsida</taxon>
        <taxon>eudicotyledons</taxon>
        <taxon>Gunneridae</taxon>
        <taxon>Pentapetalae</taxon>
        <taxon>rosids</taxon>
        <taxon>fabids</taxon>
        <taxon>Fagales</taxon>
        <taxon>Myricaceae</taxon>
        <taxon>Morella</taxon>
    </lineage>
</organism>
<comment type="caution">
    <text evidence="2">The sequence shown here is derived from an EMBL/GenBank/DDBJ whole genome shotgun (WGS) entry which is preliminary data.</text>
</comment>
<feature type="compositionally biased region" description="Polar residues" evidence="1">
    <location>
        <begin position="34"/>
        <end position="49"/>
    </location>
</feature>
<gene>
    <name evidence="2" type="ORF">CJ030_MR5G004818</name>
</gene>
<proteinExistence type="predicted"/>
<accession>A0A6A1VGH9</accession>
<dbReference type="OrthoDB" id="1938526at2759"/>
<dbReference type="CDD" id="cd00167">
    <property type="entry name" value="SANT"/>
    <property type="match status" value="1"/>
</dbReference>
<dbReference type="AlphaFoldDB" id="A0A6A1VGH9"/>
<sequence length="235" mass="26821">MSKDFPPSNDNDEYLTGSNSLSWEDITTKEYSTPTNFNDMVQSSESSSAEVPAHKKNLQQPLGIIDSVQKPTAVVDFLDSAGRSISRDDCHPRPVIPIGPNFQAKVPRQKHKTPCESSWEREALSPGSLSCNRRHVLESRLLLKFEIGPAFLSWKFDKMGEAVLKAWTSEEQCRFESFVKTNPLMRVTNFWELALKHFPSKSKKSLLSYYYNVYMPRSMRLQTRSSLDDLCSDDD</sequence>
<evidence type="ECO:0000313" key="2">
    <source>
        <dbReference type="EMBL" id="KAB1211851.1"/>
    </source>
</evidence>
<dbReference type="InterPro" id="IPR001005">
    <property type="entry name" value="SANT/Myb"/>
</dbReference>
<dbReference type="Proteomes" id="UP000516437">
    <property type="component" value="Chromosome 5"/>
</dbReference>
<name>A0A6A1VGH9_9ROSI</name>
<protein>
    <submittedName>
        <fullName evidence="2">AT-rich interactive domain-containing protein 2</fullName>
    </submittedName>
</protein>
<dbReference type="PANTHER" id="PTHR46872">
    <property type="entry name" value="DNA BINDING PROTEIN"/>
    <property type="match status" value="1"/>
</dbReference>
<evidence type="ECO:0000313" key="3">
    <source>
        <dbReference type="Proteomes" id="UP000516437"/>
    </source>
</evidence>
<feature type="region of interest" description="Disordered" evidence="1">
    <location>
        <begin position="34"/>
        <end position="53"/>
    </location>
</feature>
<dbReference type="EMBL" id="RXIC02000023">
    <property type="protein sequence ID" value="KAB1211851.1"/>
    <property type="molecule type" value="Genomic_DNA"/>
</dbReference>
<keyword evidence="3" id="KW-1185">Reference proteome</keyword>